<dbReference type="AlphaFoldDB" id="A0A7X0MH37"/>
<sequence length="166" mass="18863">MKYYHFYVLLLSLSAGCGLFSNTRASKEKAYLRQANKTDLEILEQKNLIKDSTGFIFYADSARHDYTIQFWPKGRFTFTAENGFSGEAHSILIKGSSREQVGYSRMVRLQEKDQGSVKEKLRVSNRAIHKQAHIVKTNSDWGKWVGGGLILIAIIGLLLYLLKKAL</sequence>
<evidence type="ECO:0008006" key="4">
    <source>
        <dbReference type="Google" id="ProtNLM"/>
    </source>
</evidence>
<keyword evidence="1" id="KW-0812">Transmembrane</keyword>
<organism evidence="2 3">
    <name type="scientific">Pedobacter cryoconitis</name>
    <dbReference type="NCBI Taxonomy" id="188932"/>
    <lineage>
        <taxon>Bacteria</taxon>
        <taxon>Pseudomonadati</taxon>
        <taxon>Bacteroidota</taxon>
        <taxon>Sphingobacteriia</taxon>
        <taxon>Sphingobacteriales</taxon>
        <taxon>Sphingobacteriaceae</taxon>
        <taxon>Pedobacter</taxon>
    </lineage>
</organism>
<name>A0A7X0MH37_9SPHI</name>
<dbReference type="Proteomes" id="UP000521017">
    <property type="component" value="Unassembled WGS sequence"/>
</dbReference>
<gene>
    <name evidence="2" type="ORF">HDF25_001133</name>
</gene>
<keyword evidence="1" id="KW-0472">Membrane</keyword>
<protein>
    <recommendedName>
        <fullName evidence="4">Lipoprotein</fullName>
    </recommendedName>
</protein>
<dbReference type="RefSeq" id="WP_184623630.1">
    <property type="nucleotide sequence ID" value="NZ_JACHCC010000003.1"/>
</dbReference>
<comment type="caution">
    <text evidence="2">The sequence shown here is derived from an EMBL/GenBank/DDBJ whole genome shotgun (WGS) entry which is preliminary data.</text>
</comment>
<proteinExistence type="predicted"/>
<feature type="transmembrane region" description="Helical" evidence="1">
    <location>
        <begin position="141"/>
        <end position="162"/>
    </location>
</feature>
<evidence type="ECO:0000313" key="2">
    <source>
        <dbReference type="EMBL" id="MBB6498992.1"/>
    </source>
</evidence>
<evidence type="ECO:0000313" key="3">
    <source>
        <dbReference type="Proteomes" id="UP000521017"/>
    </source>
</evidence>
<reference evidence="2 3" key="1">
    <citation type="submission" date="2020-08" db="EMBL/GenBank/DDBJ databases">
        <title>Genomic Encyclopedia of Type Strains, Phase IV (KMG-V): Genome sequencing to study the core and pangenomes of soil and plant-associated prokaryotes.</title>
        <authorList>
            <person name="Whitman W."/>
        </authorList>
    </citation>
    <scope>NUCLEOTIDE SEQUENCE [LARGE SCALE GENOMIC DNA]</scope>
    <source>
        <strain evidence="2 3">M2T3</strain>
    </source>
</reference>
<accession>A0A7X0MH37</accession>
<keyword evidence="1" id="KW-1133">Transmembrane helix</keyword>
<dbReference type="PROSITE" id="PS51257">
    <property type="entry name" value="PROKAR_LIPOPROTEIN"/>
    <property type="match status" value="1"/>
</dbReference>
<dbReference type="EMBL" id="JACHCC010000003">
    <property type="protein sequence ID" value="MBB6498992.1"/>
    <property type="molecule type" value="Genomic_DNA"/>
</dbReference>
<evidence type="ECO:0000256" key="1">
    <source>
        <dbReference type="SAM" id="Phobius"/>
    </source>
</evidence>